<evidence type="ECO:0000313" key="3">
    <source>
        <dbReference type="Proteomes" id="UP000000739"/>
    </source>
</evidence>
<evidence type="ECO:0000313" key="2">
    <source>
        <dbReference type="EMBL" id="ACL02798.1"/>
    </source>
</evidence>
<dbReference type="RefSeq" id="WP_012610236.1">
    <property type="nucleotide sequence ID" value="NC_011768.1"/>
</dbReference>
<sequence>MEENGQEKNMTDEEWENRRLCVDGSCIGVIGEDGRCKECGKPYDESLDQASCEAVEREDSVEQDQTDAADGYEDAPDSDDDSDDASDDGWDDRKLCSDGSCIGVIGPDGNCKECGKPYDPDAE</sequence>
<keyword evidence="3" id="KW-1185">Reference proteome</keyword>
<feature type="region of interest" description="Disordered" evidence="1">
    <location>
        <begin position="50"/>
        <end position="123"/>
    </location>
</feature>
<dbReference type="EMBL" id="CP001322">
    <property type="protein sequence ID" value="ACL02798.1"/>
    <property type="molecule type" value="Genomic_DNA"/>
</dbReference>
<feature type="compositionally biased region" description="Basic and acidic residues" evidence="1">
    <location>
        <begin position="110"/>
        <end position="123"/>
    </location>
</feature>
<proteinExistence type="predicted"/>
<feature type="compositionally biased region" description="Acidic residues" evidence="1">
    <location>
        <begin position="61"/>
        <end position="90"/>
    </location>
</feature>
<dbReference type="HOGENOM" id="CLU_2011540_0_0_7"/>
<reference evidence="2 3" key="1">
    <citation type="journal article" date="2012" name="Environ. Microbiol.">
        <title>The genome sequence of Desulfatibacillum alkenivorans AK-01: a blueprint for anaerobic alkane oxidation.</title>
        <authorList>
            <person name="Callaghan A.V."/>
            <person name="Morris B.E."/>
            <person name="Pereira I.A."/>
            <person name="McInerney M.J."/>
            <person name="Austin R.N."/>
            <person name="Groves J.T."/>
            <person name="Kukor J.J."/>
            <person name="Suflita J.M."/>
            <person name="Young L.Y."/>
            <person name="Zylstra G.J."/>
            <person name="Wawrik B."/>
        </authorList>
    </citation>
    <scope>NUCLEOTIDE SEQUENCE [LARGE SCALE GENOMIC DNA]</scope>
    <source>
        <strain evidence="2 3">AK-01</strain>
    </source>
</reference>
<protein>
    <submittedName>
        <fullName evidence="2">Uncharacterized protein</fullName>
    </submittedName>
</protein>
<name>B8F952_DESAL</name>
<organism evidence="2 3">
    <name type="scientific">Desulfatibacillum aliphaticivorans</name>
    <dbReference type="NCBI Taxonomy" id="218208"/>
    <lineage>
        <taxon>Bacteria</taxon>
        <taxon>Pseudomonadati</taxon>
        <taxon>Thermodesulfobacteriota</taxon>
        <taxon>Desulfobacteria</taxon>
        <taxon>Desulfobacterales</taxon>
        <taxon>Desulfatibacillaceae</taxon>
        <taxon>Desulfatibacillum</taxon>
    </lineage>
</organism>
<gene>
    <name evidence="2" type="ordered locus">Dalk_1095</name>
</gene>
<accession>B8F952</accession>
<dbReference type="Proteomes" id="UP000000739">
    <property type="component" value="Chromosome"/>
</dbReference>
<dbReference type="AlphaFoldDB" id="B8F952"/>
<dbReference type="eggNOG" id="ENOG502ZQAN">
    <property type="taxonomic scope" value="Bacteria"/>
</dbReference>
<dbReference type="KEGG" id="dal:Dalk_1095"/>
<evidence type="ECO:0000256" key="1">
    <source>
        <dbReference type="SAM" id="MobiDB-lite"/>
    </source>
</evidence>